<organism evidence="2 3">
    <name type="scientific">Lodderomyces elongisporus (strain ATCC 11503 / CBS 2605 / JCM 1781 / NBRC 1676 / NRRL YB-4239)</name>
    <name type="common">Yeast</name>
    <name type="synonym">Saccharomyces elongisporus</name>
    <dbReference type="NCBI Taxonomy" id="379508"/>
    <lineage>
        <taxon>Eukaryota</taxon>
        <taxon>Fungi</taxon>
        <taxon>Dikarya</taxon>
        <taxon>Ascomycota</taxon>
        <taxon>Saccharomycotina</taxon>
        <taxon>Pichiomycetes</taxon>
        <taxon>Debaryomycetaceae</taxon>
        <taxon>Candida/Lodderomyces clade</taxon>
        <taxon>Lodderomyces</taxon>
    </lineage>
</organism>
<dbReference type="Proteomes" id="UP000001996">
    <property type="component" value="Unassembled WGS sequence"/>
</dbReference>
<evidence type="ECO:0000313" key="2">
    <source>
        <dbReference type="EMBL" id="EDK45161.1"/>
    </source>
</evidence>
<feature type="region of interest" description="Disordered" evidence="1">
    <location>
        <begin position="334"/>
        <end position="374"/>
    </location>
</feature>
<evidence type="ECO:0000256" key="1">
    <source>
        <dbReference type="SAM" id="MobiDB-lite"/>
    </source>
</evidence>
<feature type="compositionally biased region" description="Low complexity" evidence="1">
    <location>
        <begin position="14"/>
        <end position="56"/>
    </location>
</feature>
<reference evidence="2 3" key="1">
    <citation type="journal article" date="2009" name="Nature">
        <title>Evolution of pathogenicity and sexual reproduction in eight Candida genomes.</title>
        <authorList>
            <person name="Butler G."/>
            <person name="Rasmussen M.D."/>
            <person name="Lin M.F."/>
            <person name="Santos M.A."/>
            <person name="Sakthikumar S."/>
            <person name="Munro C.A."/>
            <person name="Rheinbay E."/>
            <person name="Grabherr M."/>
            <person name="Forche A."/>
            <person name="Reedy J.L."/>
            <person name="Agrafioti I."/>
            <person name="Arnaud M.B."/>
            <person name="Bates S."/>
            <person name="Brown A.J."/>
            <person name="Brunke S."/>
            <person name="Costanzo M.C."/>
            <person name="Fitzpatrick D.A."/>
            <person name="de Groot P.W."/>
            <person name="Harris D."/>
            <person name="Hoyer L.L."/>
            <person name="Hube B."/>
            <person name="Klis F.M."/>
            <person name="Kodira C."/>
            <person name="Lennard N."/>
            <person name="Logue M.E."/>
            <person name="Martin R."/>
            <person name="Neiman A.M."/>
            <person name="Nikolaou E."/>
            <person name="Quail M.A."/>
            <person name="Quinn J."/>
            <person name="Santos M.C."/>
            <person name="Schmitzberger F.F."/>
            <person name="Sherlock G."/>
            <person name="Shah P."/>
            <person name="Silverstein K.A."/>
            <person name="Skrzypek M.S."/>
            <person name="Soll D."/>
            <person name="Staggs R."/>
            <person name="Stansfield I."/>
            <person name="Stumpf M.P."/>
            <person name="Sudbery P.E."/>
            <person name="Srikantha T."/>
            <person name="Zeng Q."/>
            <person name="Berman J."/>
            <person name="Berriman M."/>
            <person name="Heitman J."/>
            <person name="Gow N.A."/>
            <person name="Lorenz M.C."/>
            <person name="Birren B.W."/>
            <person name="Kellis M."/>
            <person name="Cuomo C.A."/>
        </authorList>
    </citation>
    <scope>NUCLEOTIDE SEQUENCE [LARGE SCALE GENOMIC DNA]</scope>
    <source>
        <strain evidence="3">ATCC 11503 / BCRC 21390 / CBS 2605 / JCM 1781 / NBRC 1676 / NRRL YB-4239</strain>
    </source>
</reference>
<dbReference type="EMBL" id="CH981527">
    <property type="protein sequence ID" value="EDK45161.1"/>
    <property type="molecule type" value="Genomic_DNA"/>
</dbReference>
<sequence length="724" mass="78697">MSGSPTDDLGPLQNTNSNKSNINPPSTTTTTTTKAAAAAATSSSSTGTTTNVTNPAQPKKFLEFTTPSPTDEENSKTHAAKRTSPSNIDFLSSLKKFKVDGTLYKHYGHQSLMHSQALQNIINNDSDNNNNSNNNTNINSGGGNDRAVGRVSSSSSISNTKSDQTKQSQEPRTAWTRDQLNQKLSKVLDIKLEDNDLPWPYNTENLQSLINLQIEKEKTKQLETQKELNDKTKELLSLAKDMHISGDLIPYIFASEYIDTNTVAHSTDRLQNNPSAFISNLVHTSHGLAQGYTATNINRHHSDTQLPSFSETTQNIKAASAFVSPVRSPDKLPILTHRRVVSDSNSSESSMPSSSVAKPESTPERASLPVPTSSTFQPRIDLVLNRTSPSIHQSKRAQLQLQLPVMAAGQYTPQSLKSHYYATPQAIPPPPMPHAPNQSFGHSQGPAHSHNHDENHAHNHAQYLPQPPPPQRLGSVPAQSTNNQTLSPYSPTYQVVYQQGYPPNNNNHNSISGTSSNFIPQSYPYYVNTSPSNGAPQGYGIPTGTLIANNAASAAAPPNPLPPHHLQQQQLLQQLQSALALAQPPPPPQPQPQPQLPQHERQHPSASMPLHPPAIGTTGHSYHSSPQPIPSQAPALASGAIPKTTTSNISSASSNTQKHKVPSHHFESPDSSKGKIFMHDKDNTPPSKKPRNSKNNGGNINFMITTPKNPPARKYNNPHREKKE</sequence>
<feature type="compositionally biased region" description="Polar residues" evidence="1">
    <location>
        <begin position="693"/>
        <end position="707"/>
    </location>
</feature>
<gene>
    <name evidence="2" type="ORF">LELG_03340</name>
</gene>
<evidence type="ECO:0000313" key="3">
    <source>
        <dbReference type="Proteomes" id="UP000001996"/>
    </source>
</evidence>
<accession>A5E153</accession>
<feature type="region of interest" description="Disordered" evidence="1">
    <location>
        <begin position="1"/>
        <end position="84"/>
    </location>
</feature>
<protein>
    <submittedName>
        <fullName evidence="2">Uncharacterized protein</fullName>
    </submittedName>
</protein>
<dbReference type="KEGG" id="lel:PVL30_002838"/>
<dbReference type="eggNOG" id="ENOG502SGXG">
    <property type="taxonomic scope" value="Eukaryota"/>
</dbReference>
<feature type="compositionally biased region" description="Polar residues" evidence="1">
    <location>
        <begin position="477"/>
        <end position="488"/>
    </location>
</feature>
<feature type="compositionally biased region" description="Low complexity" evidence="1">
    <location>
        <begin position="342"/>
        <end position="355"/>
    </location>
</feature>
<feature type="region of interest" description="Disordered" evidence="1">
    <location>
        <begin position="421"/>
        <end position="488"/>
    </location>
</feature>
<dbReference type="OrthoDB" id="4022975at2759"/>
<keyword evidence="3" id="KW-1185">Reference proteome</keyword>
<dbReference type="InParanoid" id="A5E153"/>
<dbReference type="GeneID" id="5232479"/>
<feature type="compositionally biased region" description="Basic and acidic residues" evidence="1">
    <location>
        <begin position="664"/>
        <end position="683"/>
    </location>
</feature>
<feature type="region of interest" description="Disordered" evidence="1">
    <location>
        <begin position="496"/>
        <end position="515"/>
    </location>
</feature>
<feature type="compositionally biased region" description="Pro residues" evidence="1">
    <location>
        <begin position="583"/>
        <end position="595"/>
    </location>
</feature>
<feature type="compositionally biased region" description="Polar residues" evidence="1">
    <location>
        <begin position="159"/>
        <end position="178"/>
    </location>
</feature>
<dbReference type="HOGENOM" id="CLU_382197_0_0_1"/>
<dbReference type="AlphaFoldDB" id="A5E153"/>
<feature type="region of interest" description="Disordered" evidence="1">
    <location>
        <begin position="581"/>
        <end position="724"/>
    </location>
</feature>
<feature type="compositionally biased region" description="Low complexity" evidence="1">
    <location>
        <begin position="122"/>
        <end position="139"/>
    </location>
</feature>
<dbReference type="VEuPathDB" id="FungiDB:LELG_03340"/>
<feature type="region of interest" description="Disordered" evidence="1">
    <location>
        <begin position="122"/>
        <end position="178"/>
    </location>
</feature>
<proteinExistence type="predicted"/>
<name>A5E153_LODEL</name>
<feature type="compositionally biased region" description="Low complexity" evidence="1">
    <location>
        <begin position="624"/>
        <end position="656"/>
    </location>
</feature>